<dbReference type="Proteomes" id="UP000293347">
    <property type="component" value="Unassembled WGS sequence"/>
</dbReference>
<name>A0A4R0NQ63_9SPHI</name>
<organism evidence="1 2">
    <name type="scientific">Pedobacter psychroterrae</name>
    <dbReference type="NCBI Taxonomy" id="2530453"/>
    <lineage>
        <taxon>Bacteria</taxon>
        <taxon>Pseudomonadati</taxon>
        <taxon>Bacteroidota</taxon>
        <taxon>Sphingobacteriia</taxon>
        <taxon>Sphingobacteriales</taxon>
        <taxon>Sphingobacteriaceae</taxon>
        <taxon>Pedobacter</taxon>
    </lineage>
</organism>
<dbReference type="AlphaFoldDB" id="A0A4R0NQ63"/>
<gene>
    <name evidence="1" type="ORF">EZ437_11710</name>
</gene>
<dbReference type="InterPro" id="IPR032710">
    <property type="entry name" value="NTF2-like_dom_sf"/>
</dbReference>
<dbReference type="Gene3D" id="3.10.450.50">
    <property type="match status" value="1"/>
</dbReference>
<dbReference type="EMBL" id="SJSL01000002">
    <property type="protein sequence ID" value="TCD01405.1"/>
    <property type="molecule type" value="Genomic_DNA"/>
</dbReference>
<dbReference type="OrthoDB" id="6692273at2"/>
<accession>A0A4R0NQ63</accession>
<reference evidence="1 2" key="1">
    <citation type="submission" date="2019-02" db="EMBL/GenBank/DDBJ databases">
        <title>Pedobacter sp. RP-1-14 sp. nov., isolated from Arctic soil.</title>
        <authorList>
            <person name="Dahal R.H."/>
        </authorList>
    </citation>
    <scope>NUCLEOTIDE SEQUENCE [LARGE SCALE GENOMIC DNA]</scope>
    <source>
        <strain evidence="1 2">RP-1-14</strain>
    </source>
</reference>
<proteinExistence type="predicted"/>
<comment type="caution">
    <text evidence="1">The sequence shown here is derived from an EMBL/GenBank/DDBJ whole genome shotgun (WGS) entry which is preliminary data.</text>
</comment>
<protein>
    <recommendedName>
        <fullName evidence="3">SnoaL-like protein</fullName>
    </recommendedName>
</protein>
<dbReference type="SUPFAM" id="SSF54427">
    <property type="entry name" value="NTF2-like"/>
    <property type="match status" value="1"/>
</dbReference>
<evidence type="ECO:0000313" key="2">
    <source>
        <dbReference type="Proteomes" id="UP000293347"/>
    </source>
</evidence>
<dbReference type="RefSeq" id="WP_131596195.1">
    <property type="nucleotide sequence ID" value="NZ_SJSL01000002.1"/>
</dbReference>
<evidence type="ECO:0000313" key="1">
    <source>
        <dbReference type="EMBL" id="TCD01405.1"/>
    </source>
</evidence>
<sequence length="121" mass="13562">MENRLAIARLFSGGKFGQVADRLADEVEFHIYEDHKHLIGKAQVLEFCNGIAEYFASVETDFKERGSVASESKVVIYGYGAFKRNGELVNAVHSCDVYEFDGEDMIIQIHSYCNSGNSNDK</sequence>
<evidence type="ECO:0008006" key="3">
    <source>
        <dbReference type="Google" id="ProtNLM"/>
    </source>
</evidence>
<keyword evidence="2" id="KW-1185">Reference proteome</keyword>